<protein>
    <submittedName>
        <fullName evidence="2">Uncharacterized protein</fullName>
    </submittedName>
</protein>
<dbReference type="AlphaFoldDB" id="A0A8X7U8D2"/>
<accession>A0A8X7U8D2</accession>
<reference evidence="2 3" key="1">
    <citation type="submission" date="2020-02" db="EMBL/GenBank/DDBJ databases">
        <authorList>
            <person name="Ma Q."/>
            <person name="Huang Y."/>
            <person name="Song X."/>
            <person name="Pei D."/>
        </authorList>
    </citation>
    <scope>NUCLEOTIDE SEQUENCE [LARGE SCALE GENOMIC DNA]</scope>
    <source>
        <strain evidence="2">Sxm20200214</strain>
        <tissue evidence="2">Leaf</tissue>
    </source>
</reference>
<evidence type="ECO:0000313" key="3">
    <source>
        <dbReference type="Proteomes" id="UP000886595"/>
    </source>
</evidence>
<feature type="region of interest" description="Disordered" evidence="1">
    <location>
        <begin position="49"/>
        <end position="97"/>
    </location>
</feature>
<evidence type="ECO:0000313" key="2">
    <source>
        <dbReference type="EMBL" id="KAG2269597.1"/>
    </source>
</evidence>
<comment type="caution">
    <text evidence="2">The sequence shown here is derived from an EMBL/GenBank/DDBJ whole genome shotgun (WGS) entry which is preliminary data.</text>
</comment>
<dbReference type="Proteomes" id="UP000886595">
    <property type="component" value="Unassembled WGS sequence"/>
</dbReference>
<keyword evidence="3" id="KW-1185">Reference proteome</keyword>
<organism evidence="2 3">
    <name type="scientific">Brassica carinata</name>
    <name type="common">Ethiopian mustard</name>
    <name type="synonym">Abyssinian cabbage</name>
    <dbReference type="NCBI Taxonomy" id="52824"/>
    <lineage>
        <taxon>Eukaryota</taxon>
        <taxon>Viridiplantae</taxon>
        <taxon>Streptophyta</taxon>
        <taxon>Embryophyta</taxon>
        <taxon>Tracheophyta</taxon>
        <taxon>Spermatophyta</taxon>
        <taxon>Magnoliopsida</taxon>
        <taxon>eudicotyledons</taxon>
        <taxon>Gunneridae</taxon>
        <taxon>Pentapetalae</taxon>
        <taxon>rosids</taxon>
        <taxon>malvids</taxon>
        <taxon>Brassicales</taxon>
        <taxon>Brassicaceae</taxon>
        <taxon>Brassiceae</taxon>
        <taxon>Brassica</taxon>
    </lineage>
</organism>
<dbReference type="OrthoDB" id="1934635at2759"/>
<name>A0A8X7U8D2_BRACI</name>
<evidence type="ECO:0000256" key="1">
    <source>
        <dbReference type="SAM" id="MobiDB-lite"/>
    </source>
</evidence>
<gene>
    <name evidence="2" type="ORF">Bca52824_064152</name>
</gene>
<proteinExistence type="predicted"/>
<sequence>MVRKTRFQQYQADDDIPATQQSVHELQHQIATLTAAVAALSTQRATPAIHRNDQLSAHGTYDNDDDNLFAPLRQQTRRRRRPNIDDSDSDDEDDDSAWKTSFKIELPEFKGSTNAEDLLDWFVTVEEILEFKQIPLDRCVPLIAIRFRE</sequence>
<feature type="compositionally biased region" description="Acidic residues" evidence="1">
    <location>
        <begin position="85"/>
        <end position="95"/>
    </location>
</feature>
<dbReference type="EMBL" id="JAAMPC010000013">
    <property type="protein sequence ID" value="KAG2269597.1"/>
    <property type="molecule type" value="Genomic_DNA"/>
</dbReference>